<keyword evidence="7" id="KW-1133">Transmembrane helix</keyword>
<evidence type="ECO:0000313" key="10">
    <source>
        <dbReference type="Proteomes" id="UP000613743"/>
    </source>
</evidence>
<dbReference type="InterPro" id="IPR001915">
    <property type="entry name" value="Peptidase_M48"/>
</dbReference>
<comment type="caution">
    <text evidence="9">The sequence shown here is derived from an EMBL/GenBank/DDBJ whole genome shotgun (WGS) entry which is preliminary data.</text>
</comment>
<proteinExistence type="inferred from homology"/>
<dbReference type="Pfam" id="PF01435">
    <property type="entry name" value="Peptidase_M48"/>
    <property type="match status" value="1"/>
</dbReference>
<dbReference type="RefSeq" id="WP_188918542.1">
    <property type="nucleotide sequence ID" value="NZ_BMPZ01000002.1"/>
</dbReference>
<dbReference type="AlphaFoldDB" id="A0A917JKH6"/>
<keyword evidence="1 6" id="KW-0645">Protease</keyword>
<dbReference type="EMBL" id="BMPZ01000002">
    <property type="protein sequence ID" value="GGI74751.1"/>
    <property type="molecule type" value="Genomic_DNA"/>
</dbReference>
<keyword evidence="7" id="KW-0472">Membrane</keyword>
<feature type="transmembrane region" description="Helical" evidence="7">
    <location>
        <begin position="160"/>
        <end position="179"/>
    </location>
</feature>
<dbReference type="GO" id="GO:0051603">
    <property type="term" value="P:proteolysis involved in protein catabolic process"/>
    <property type="evidence" value="ECO:0007669"/>
    <property type="project" value="TreeGrafter"/>
</dbReference>
<dbReference type="PANTHER" id="PTHR22726:SF1">
    <property type="entry name" value="METALLOENDOPEPTIDASE OMA1, MITOCHONDRIAL"/>
    <property type="match status" value="1"/>
</dbReference>
<feature type="domain" description="Peptidase M48" evidence="8">
    <location>
        <begin position="102"/>
        <end position="253"/>
    </location>
</feature>
<comment type="similarity">
    <text evidence="6">Belongs to the peptidase M48 family.</text>
</comment>
<keyword evidence="5 6" id="KW-0482">Metalloprotease</keyword>
<keyword evidence="10" id="KW-1185">Reference proteome</keyword>
<dbReference type="InterPro" id="IPR051156">
    <property type="entry name" value="Mito/Outer_Membr_Metalloprot"/>
</dbReference>
<keyword evidence="4 6" id="KW-0862">Zinc</keyword>
<comment type="cofactor">
    <cofactor evidence="6">
        <name>Zn(2+)</name>
        <dbReference type="ChEBI" id="CHEBI:29105"/>
    </cofactor>
    <text evidence="6">Binds 1 zinc ion per subunit.</text>
</comment>
<keyword evidence="7" id="KW-0812">Transmembrane</keyword>
<dbReference type="PANTHER" id="PTHR22726">
    <property type="entry name" value="METALLOENDOPEPTIDASE OMA1"/>
    <property type="match status" value="1"/>
</dbReference>
<keyword evidence="2" id="KW-0479">Metal-binding</keyword>
<dbReference type="CDD" id="cd07324">
    <property type="entry name" value="M48C_Oma1-like"/>
    <property type="match status" value="1"/>
</dbReference>
<evidence type="ECO:0000256" key="6">
    <source>
        <dbReference type="RuleBase" id="RU003983"/>
    </source>
</evidence>
<gene>
    <name evidence="9" type="ORF">GCM10009332_10210</name>
</gene>
<sequence>MEYQPGLPEHNDNISHKHPLMEFALLLGGLSVVAFVVYLLLGLAVDLVAEHISPEQELQWFKRNSVDVIASSMLDHGGEAKRIDSALFQGLKQCLDVDYPLQLWLVKSEKVNALAVPGDDVFVYQGLVDAVQSENGLAFVLAHEIAHFQQRDHLKGIGRGLILASLMAVVGMGDAAALANPAAALSQAQYSQSRESSADAKALQALACHYGHVGGATELFDALLKQEGKFAEFGHYFATHPKTQARIEQIHTWAQSRGYGFKETNPLSTFDGI</sequence>
<name>A0A917JKH6_9GAMM</name>
<dbReference type="GO" id="GO:0004222">
    <property type="term" value="F:metalloendopeptidase activity"/>
    <property type="evidence" value="ECO:0007669"/>
    <property type="project" value="InterPro"/>
</dbReference>
<reference evidence="9" key="2">
    <citation type="submission" date="2020-09" db="EMBL/GenBank/DDBJ databases">
        <authorList>
            <person name="Sun Q."/>
            <person name="Ohkuma M."/>
        </authorList>
    </citation>
    <scope>NUCLEOTIDE SEQUENCE</scope>
    <source>
        <strain evidence="9">JCM 30804</strain>
    </source>
</reference>
<dbReference type="GO" id="GO:0016020">
    <property type="term" value="C:membrane"/>
    <property type="evidence" value="ECO:0007669"/>
    <property type="project" value="TreeGrafter"/>
</dbReference>
<reference evidence="9" key="1">
    <citation type="journal article" date="2014" name="Int. J. Syst. Evol. Microbiol.">
        <title>Complete genome sequence of Corynebacterium casei LMG S-19264T (=DSM 44701T), isolated from a smear-ripened cheese.</title>
        <authorList>
            <consortium name="US DOE Joint Genome Institute (JGI-PGF)"/>
            <person name="Walter F."/>
            <person name="Albersmeier A."/>
            <person name="Kalinowski J."/>
            <person name="Ruckert C."/>
        </authorList>
    </citation>
    <scope>NUCLEOTIDE SEQUENCE</scope>
    <source>
        <strain evidence="9">JCM 30804</strain>
    </source>
</reference>
<feature type="transmembrane region" description="Helical" evidence="7">
    <location>
        <begin position="20"/>
        <end position="41"/>
    </location>
</feature>
<evidence type="ECO:0000256" key="5">
    <source>
        <dbReference type="ARBA" id="ARBA00023049"/>
    </source>
</evidence>
<organism evidence="9 10">
    <name type="scientific">Shewanella gelidii</name>
    <dbReference type="NCBI Taxonomy" id="1642821"/>
    <lineage>
        <taxon>Bacteria</taxon>
        <taxon>Pseudomonadati</taxon>
        <taxon>Pseudomonadota</taxon>
        <taxon>Gammaproteobacteria</taxon>
        <taxon>Alteromonadales</taxon>
        <taxon>Shewanellaceae</taxon>
        <taxon>Shewanella</taxon>
    </lineage>
</organism>
<evidence type="ECO:0000313" key="9">
    <source>
        <dbReference type="EMBL" id="GGI74751.1"/>
    </source>
</evidence>
<dbReference type="GO" id="GO:0046872">
    <property type="term" value="F:metal ion binding"/>
    <property type="evidence" value="ECO:0007669"/>
    <property type="project" value="UniProtKB-KW"/>
</dbReference>
<evidence type="ECO:0000256" key="2">
    <source>
        <dbReference type="ARBA" id="ARBA00022723"/>
    </source>
</evidence>
<dbReference type="Proteomes" id="UP000613743">
    <property type="component" value="Unassembled WGS sequence"/>
</dbReference>
<keyword evidence="3 6" id="KW-0378">Hydrolase</keyword>
<evidence type="ECO:0000256" key="3">
    <source>
        <dbReference type="ARBA" id="ARBA00022801"/>
    </source>
</evidence>
<evidence type="ECO:0000256" key="4">
    <source>
        <dbReference type="ARBA" id="ARBA00022833"/>
    </source>
</evidence>
<evidence type="ECO:0000259" key="8">
    <source>
        <dbReference type="Pfam" id="PF01435"/>
    </source>
</evidence>
<dbReference type="Gene3D" id="3.30.2010.10">
    <property type="entry name" value="Metalloproteases ('zincins'), catalytic domain"/>
    <property type="match status" value="1"/>
</dbReference>
<evidence type="ECO:0000256" key="1">
    <source>
        <dbReference type="ARBA" id="ARBA00022670"/>
    </source>
</evidence>
<evidence type="ECO:0000256" key="7">
    <source>
        <dbReference type="SAM" id="Phobius"/>
    </source>
</evidence>
<protein>
    <recommendedName>
        <fullName evidence="8">Peptidase M48 domain-containing protein</fullName>
    </recommendedName>
</protein>
<accession>A0A917JKH6</accession>